<proteinExistence type="predicted"/>
<dbReference type="InterPro" id="IPR019545">
    <property type="entry name" value="DM13_domain"/>
</dbReference>
<gene>
    <name evidence="3" type="ORF">V6255_11820</name>
</gene>
<keyword evidence="1" id="KW-0732">Signal</keyword>
<evidence type="ECO:0000256" key="1">
    <source>
        <dbReference type="SAM" id="SignalP"/>
    </source>
</evidence>
<feature type="signal peptide" evidence="1">
    <location>
        <begin position="1"/>
        <end position="28"/>
    </location>
</feature>
<comment type="caution">
    <text evidence="3">The sequence shown here is derived from an EMBL/GenBank/DDBJ whole genome shotgun (WGS) entry which is preliminary data.</text>
</comment>
<evidence type="ECO:0000313" key="3">
    <source>
        <dbReference type="EMBL" id="MEL0659825.1"/>
    </source>
</evidence>
<dbReference type="PROSITE" id="PS51549">
    <property type="entry name" value="DM13"/>
    <property type="match status" value="1"/>
</dbReference>
<evidence type="ECO:0000313" key="4">
    <source>
        <dbReference type="Proteomes" id="UP001366060"/>
    </source>
</evidence>
<feature type="domain" description="DM13" evidence="2">
    <location>
        <begin position="35"/>
        <end position="133"/>
    </location>
</feature>
<dbReference type="Pfam" id="PF10517">
    <property type="entry name" value="DM13"/>
    <property type="match status" value="1"/>
</dbReference>
<keyword evidence="4" id="KW-1185">Reference proteome</keyword>
<protein>
    <submittedName>
        <fullName evidence="3">DM13 domain-containing protein</fullName>
    </submittedName>
</protein>
<dbReference type="RefSeq" id="WP_341628346.1">
    <property type="nucleotide sequence ID" value="NZ_JBAKBA010000026.1"/>
</dbReference>
<feature type="chain" id="PRO_5046041970" evidence="1">
    <location>
        <begin position="29"/>
        <end position="133"/>
    </location>
</feature>
<reference evidence="3 4" key="1">
    <citation type="submission" date="2024-02" db="EMBL/GenBank/DDBJ databases">
        <title>Bacteria isolated from the canopy kelp, Nereocystis luetkeana.</title>
        <authorList>
            <person name="Pfister C.A."/>
            <person name="Younker I.T."/>
            <person name="Light S.H."/>
        </authorList>
    </citation>
    <scope>NUCLEOTIDE SEQUENCE [LARGE SCALE GENOMIC DNA]</scope>
    <source>
        <strain evidence="3 4">TI.2.07</strain>
    </source>
</reference>
<name>A0ABU9HD49_9GAMM</name>
<dbReference type="Proteomes" id="UP001366060">
    <property type="component" value="Unassembled WGS sequence"/>
</dbReference>
<organism evidence="3 4">
    <name type="scientific">Psychromonas arctica</name>
    <dbReference type="NCBI Taxonomy" id="168275"/>
    <lineage>
        <taxon>Bacteria</taxon>
        <taxon>Pseudomonadati</taxon>
        <taxon>Pseudomonadota</taxon>
        <taxon>Gammaproteobacteria</taxon>
        <taxon>Alteromonadales</taxon>
        <taxon>Psychromonadaceae</taxon>
        <taxon>Psychromonas</taxon>
    </lineage>
</organism>
<accession>A0ABU9HD49</accession>
<evidence type="ECO:0000259" key="2">
    <source>
        <dbReference type="PROSITE" id="PS51549"/>
    </source>
</evidence>
<sequence length="133" mass="13929">MKSLLKIKTVAGFLVALSLMTFSLMGNAATAVKTGEFSGANDHITTGQVSLVQTPEGYAVVLGSDFSLDGAPDPKVGLGKNGQYDPKALLGKLISNNGQSAYLIPASVDVNNFNEVFIWCDQFSVSLGSAKIK</sequence>
<dbReference type="EMBL" id="JBAKBA010000026">
    <property type="protein sequence ID" value="MEL0659825.1"/>
    <property type="molecule type" value="Genomic_DNA"/>
</dbReference>